<evidence type="ECO:0000256" key="13">
    <source>
        <dbReference type="PROSITE-ProRule" id="PRU00244"/>
    </source>
</evidence>
<feature type="transmembrane region" description="Helical" evidence="13">
    <location>
        <begin position="72"/>
        <end position="97"/>
    </location>
</feature>
<dbReference type="Pfam" id="PF00989">
    <property type="entry name" value="PAS"/>
    <property type="match status" value="1"/>
</dbReference>
<feature type="domain" description="PAS" evidence="16">
    <location>
        <begin position="250"/>
        <end position="320"/>
    </location>
</feature>
<dbReference type="PANTHER" id="PTHR43047">
    <property type="entry name" value="TWO-COMPONENT HISTIDINE PROTEIN KINASE"/>
    <property type="match status" value="1"/>
</dbReference>
<comment type="caution">
    <text evidence="18">The sequence shown here is derived from an EMBL/GenBank/DDBJ whole genome shotgun (WGS) entry which is preliminary data.</text>
</comment>
<protein>
    <recommendedName>
        <fullName evidence="3">histidine kinase</fullName>
        <ecNumber evidence="3">2.7.13.3</ecNumber>
    </recommendedName>
</protein>
<keyword evidence="8" id="KW-0067">ATP-binding</keyword>
<dbReference type="InterPro" id="IPR035965">
    <property type="entry name" value="PAS-like_dom_sf"/>
</dbReference>
<feature type="domain" description="Response regulatory" evidence="15">
    <location>
        <begin position="760"/>
        <end position="874"/>
    </location>
</feature>
<dbReference type="InterPro" id="IPR001789">
    <property type="entry name" value="Sig_transdc_resp-reg_receiver"/>
</dbReference>
<dbReference type="SUPFAM" id="SSF55785">
    <property type="entry name" value="PYP-like sensor domain (PAS domain)"/>
    <property type="match status" value="1"/>
</dbReference>
<dbReference type="CDD" id="cd00082">
    <property type="entry name" value="HisKA"/>
    <property type="match status" value="1"/>
</dbReference>
<dbReference type="GO" id="GO:0000155">
    <property type="term" value="F:phosphorelay sensor kinase activity"/>
    <property type="evidence" value="ECO:0007669"/>
    <property type="project" value="InterPro"/>
</dbReference>
<dbReference type="RefSeq" id="WP_420241975.1">
    <property type="nucleotide sequence ID" value="NZ_BOPV01000001.1"/>
</dbReference>
<dbReference type="SMART" id="SM00448">
    <property type="entry name" value="REC"/>
    <property type="match status" value="2"/>
</dbReference>
<evidence type="ECO:0000259" key="15">
    <source>
        <dbReference type="PROSITE" id="PS50110"/>
    </source>
</evidence>
<dbReference type="AlphaFoldDB" id="A0A8S8XC60"/>
<gene>
    <name evidence="18" type="ORF">TMPK1_11340</name>
</gene>
<evidence type="ECO:0000256" key="5">
    <source>
        <dbReference type="ARBA" id="ARBA00022679"/>
    </source>
</evidence>
<dbReference type="SMART" id="SM00387">
    <property type="entry name" value="HATPase_c"/>
    <property type="match status" value="1"/>
</dbReference>
<dbReference type="SMART" id="SM00388">
    <property type="entry name" value="HisKA"/>
    <property type="match status" value="1"/>
</dbReference>
<dbReference type="Gene3D" id="3.30.565.10">
    <property type="entry name" value="Histidine kinase-like ATPase, C-terminal domain"/>
    <property type="match status" value="1"/>
</dbReference>
<feature type="transmembrane region" description="Helical" evidence="13">
    <location>
        <begin position="104"/>
        <end position="128"/>
    </location>
</feature>
<dbReference type="PROSITE" id="PS50110">
    <property type="entry name" value="RESPONSE_REGULATORY"/>
    <property type="match status" value="2"/>
</dbReference>
<dbReference type="InterPro" id="IPR036890">
    <property type="entry name" value="HATPase_C_sf"/>
</dbReference>
<feature type="transmembrane region" description="Helical" evidence="13">
    <location>
        <begin position="140"/>
        <end position="159"/>
    </location>
</feature>
<evidence type="ECO:0000256" key="11">
    <source>
        <dbReference type="ARBA" id="ARBA00023306"/>
    </source>
</evidence>
<proteinExistence type="predicted"/>
<comment type="catalytic activity">
    <reaction evidence="1">
        <text>ATP + protein L-histidine = ADP + protein N-phospho-L-histidine.</text>
        <dbReference type="EC" id="2.7.13.3"/>
    </reaction>
</comment>
<feature type="transmembrane region" description="Helical" evidence="13">
    <location>
        <begin position="210"/>
        <end position="232"/>
    </location>
</feature>
<evidence type="ECO:0000259" key="16">
    <source>
        <dbReference type="PROSITE" id="PS50112"/>
    </source>
</evidence>
<dbReference type="SUPFAM" id="SSF52172">
    <property type="entry name" value="CheY-like"/>
    <property type="match status" value="2"/>
</dbReference>
<keyword evidence="9" id="KW-0902">Two-component regulatory system</keyword>
<dbReference type="Pfam" id="PF02518">
    <property type="entry name" value="HATPase_c"/>
    <property type="match status" value="1"/>
</dbReference>
<evidence type="ECO:0000256" key="9">
    <source>
        <dbReference type="ARBA" id="ARBA00023012"/>
    </source>
</evidence>
<dbReference type="InterPro" id="IPR005467">
    <property type="entry name" value="His_kinase_dom"/>
</dbReference>
<feature type="domain" description="Response regulatory" evidence="15">
    <location>
        <begin position="640"/>
        <end position="753"/>
    </location>
</feature>
<evidence type="ECO:0000313" key="19">
    <source>
        <dbReference type="Proteomes" id="UP000681075"/>
    </source>
</evidence>
<dbReference type="Pfam" id="PF00512">
    <property type="entry name" value="HisKA"/>
    <property type="match status" value="1"/>
</dbReference>
<name>A0A8S8XC60_9PROT</name>
<evidence type="ECO:0000256" key="6">
    <source>
        <dbReference type="ARBA" id="ARBA00022741"/>
    </source>
</evidence>
<dbReference type="InterPro" id="IPR036097">
    <property type="entry name" value="HisK_dim/P_sf"/>
</dbReference>
<dbReference type="EMBL" id="BOPV01000001">
    <property type="protein sequence ID" value="GIL38897.1"/>
    <property type="molecule type" value="Genomic_DNA"/>
</dbReference>
<feature type="domain" description="Histidine kinase" evidence="14">
    <location>
        <begin position="392"/>
        <end position="614"/>
    </location>
</feature>
<organism evidence="18 19">
    <name type="scientific">Roseiterribacter gracilis</name>
    <dbReference type="NCBI Taxonomy" id="2812848"/>
    <lineage>
        <taxon>Bacteria</taxon>
        <taxon>Pseudomonadati</taxon>
        <taxon>Pseudomonadota</taxon>
        <taxon>Alphaproteobacteria</taxon>
        <taxon>Rhodospirillales</taxon>
        <taxon>Roseiterribacteraceae</taxon>
        <taxon>Roseiterribacter</taxon>
    </lineage>
</organism>
<evidence type="ECO:0000259" key="17">
    <source>
        <dbReference type="PROSITE" id="PS50924"/>
    </source>
</evidence>
<dbReference type="CDD" id="cd00130">
    <property type="entry name" value="PAS"/>
    <property type="match status" value="1"/>
</dbReference>
<dbReference type="SUPFAM" id="SSF47384">
    <property type="entry name" value="Homodimeric domain of signal transducing histidine kinase"/>
    <property type="match status" value="1"/>
</dbReference>
<feature type="transmembrane region" description="Helical" evidence="13">
    <location>
        <begin position="171"/>
        <end position="190"/>
    </location>
</feature>
<dbReference type="InterPro" id="IPR013767">
    <property type="entry name" value="PAS_fold"/>
</dbReference>
<dbReference type="InterPro" id="IPR003661">
    <property type="entry name" value="HisK_dim/P_dom"/>
</dbReference>
<sequence length="882" mass="94613">MHHSHNLSLVLLAIAISVLASFTALSIADRYRLAPTRRTRAIWLAGAAIAMGGGIWSMHFVAMLSFDLGVPIAYDVGVTLISLVLAIACTAVGFAVVGTRGTGAVALTLGGLFMGLGVTAMHYTGMAAMRMGATISYDPLLFALSLLIAVVASMAALWLSFNLRALPAKIGAAIVMGAAVCGMHFTGMAAARFTAHSGHAASMDGVPPTILAIGIAVATFIILFLGLVSAMVDQRFAVRASEEAERLRNSERRFRTLVQNAADVIAVLDMAGAITYESSATQRVLGYQPGELLGRALGDLAHADDQPAIDAFLGALIARSGAIDSRVARLRQADGTYSHFEIVATNQIDEPSVGGIVVNFRDISARLENQELLRAKEAAEIANLSKSQFLANMSHELRTPLNAIIGYSEMLLEDIEESGNDQQVSDLRKIRSAGKHLLALINDVLDLSKIEAGKMDLLNERFELRAFIDDVVATCQTLVEKNQNRFVITMPPDLGFMVGDVTKLRQALFNLLSNAAKFTKDGEVELRVDRVREDGVEQFRATVRDSGIGMTPEQVGALFKNFTQANAATSAKYGGTGLGLALSQKLINRMGGVITVESTLGAGSCFTLTLPIEQPADSGEHDHTTPVATLATLAAEMGAPVLVIDDDATVRDMMQRILRREGYVPHLAATVADGLVLARKVRPVAIVLDVLMPSVDGWEGLRRLKSDADLASIPVVMLTMIDDRRMGFALGAADYLIKPVDREQLVRTLRRFQSGGGQRTVLVVDDDENCRDIARRSLTGDAWTVLTAEDCDTARAMLARKPDLLLLDLLLPGMNGFQFLRELRANPQWEKLPVVILTGRQLDAADLAALSSAQSVLAKAACGPDDLVRELRKIAANLPVAS</sequence>
<dbReference type="GO" id="GO:0006355">
    <property type="term" value="P:regulation of DNA-templated transcription"/>
    <property type="evidence" value="ECO:0007669"/>
    <property type="project" value="InterPro"/>
</dbReference>
<evidence type="ECO:0000256" key="12">
    <source>
        <dbReference type="PROSITE-ProRule" id="PRU00169"/>
    </source>
</evidence>
<dbReference type="FunFam" id="1.10.287.130:FF:000038">
    <property type="entry name" value="Sensory transduction histidine kinase"/>
    <property type="match status" value="1"/>
</dbReference>
<dbReference type="CDD" id="cd16922">
    <property type="entry name" value="HATPase_EvgS-ArcB-TorS-like"/>
    <property type="match status" value="1"/>
</dbReference>
<dbReference type="PANTHER" id="PTHR43047:SF63">
    <property type="entry name" value="HISTIDINE KINASE"/>
    <property type="match status" value="1"/>
</dbReference>
<dbReference type="SUPFAM" id="SSF55874">
    <property type="entry name" value="ATPase domain of HSP90 chaperone/DNA topoisomerase II/histidine kinase"/>
    <property type="match status" value="1"/>
</dbReference>
<evidence type="ECO:0000256" key="1">
    <source>
        <dbReference type="ARBA" id="ARBA00000085"/>
    </source>
</evidence>
<dbReference type="Gene3D" id="1.10.287.130">
    <property type="match status" value="1"/>
</dbReference>
<dbReference type="SMART" id="SM00091">
    <property type="entry name" value="PAS"/>
    <property type="match status" value="1"/>
</dbReference>
<evidence type="ECO:0000313" key="18">
    <source>
        <dbReference type="EMBL" id="GIL38897.1"/>
    </source>
</evidence>
<feature type="domain" description="MHYT" evidence="17">
    <location>
        <begin position="5"/>
        <end position="194"/>
    </location>
</feature>
<keyword evidence="11" id="KW-0131">Cell cycle</keyword>
<evidence type="ECO:0000259" key="14">
    <source>
        <dbReference type="PROSITE" id="PS50109"/>
    </source>
</evidence>
<keyword evidence="4 12" id="KW-0597">Phosphoprotein</keyword>
<keyword evidence="13" id="KW-1133">Transmembrane helix</keyword>
<keyword evidence="19" id="KW-1185">Reference proteome</keyword>
<keyword evidence="6" id="KW-0547">Nucleotide-binding</keyword>
<dbReference type="Pfam" id="PF03707">
    <property type="entry name" value="MHYT"/>
    <property type="match status" value="3"/>
</dbReference>
<dbReference type="EC" id="2.7.13.3" evidence="3"/>
<keyword evidence="5" id="KW-0808">Transferase</keyword>
<evidence type="ECO:0000256" key="8">
    <source>
        <dbReference type="ARBA" id="ARBA00022840"/>
    </source>
</evidence>
<dbReference type="PRINTS" id="PR00344">
    <property type="entry name" value="BCTRLSENSOR"/>
</dbReference>
<dbReference type="Gene3D" id="3.40.50.2300">
    <property type="match status" value="2"/>
</dbReference>
<feature type="modified residue" description="4-aspartylphosphate" evidence="12">
    <location>
        <position position="808"/>
    </location>
</feature>
<feature type="transmembrane region" description="Helical" evidence="13">
    <location>
        <begin position="6"/>
        <end position="29"/>
    </location>
</feature>
<reference evidence="18" key="1">
    <citation type="submission" date="2021-02" db="EMBL/GenBank/DDBJ databases">
        <title>Genome sequence of Rhodospirillales sp. strain TMPK1 isolated from soil.</title>
        <authorList>
            <person name="Nakai R."/>
            <person name="Kusada H."/>
            <person name="Tamaki H."/>
        </authorList>
    </citation>
    <scope>NUCLEOTIDE SEQUENCE</scope>
    <source>
        <strain evidence="18">TMPK1</strain>
    </source>
</reference>
<evidence type="ECO:0000256" key="2">
    <source>
        <dbReference type="ARBA" id="ARBA00004370"/>
    </source>
</evidence>
<keyword evidence="13" id="KW-0812">Transmembrane</keyword>
<dbReference type="InterPro" id="IPR005330">
    <property type="entry name" value="MHYT_dom"/>
</dbReference>
<comment type="subcellular location">
    <subcellularLocation>
        <location evidence="2">Membrane</location>
    </subcellularLocation>
</comment>
<dbReference type="GO" id="GO:0005524">
    <property type="term" value="F:ATP binding"/>
    <property type="evidence" value="ECO:0007669"/>
    <property type="project" value="UniProtKB-KW"/>
</dbReference>
<dbReference type="Proteomes" id="UP000681075">
    <property type="component" value="Unassembled WGS sequence"/>
</dbReference>
<dbReference type="PROSITE" id="PS50924">
    <property type="entry name" value="MHYT"/>
    <property type="match status" value="1"/>
</dbReference>
<evidence type="ECO:0000256" key="7">
    <source>
        <dbReference type="ARBA" id="ARBA00022777"/>
    </source>
</evidence>
<evidence type="ECO:0000256" key="10">
    <source>
        <dbReference type="ARBA" id="ARBA00023136"/>
    </source>
</evidence>
<dbReference type="InterPro" id="IPR003594">
    <property type="entry name" value="HATPase_dom"/>
</dbReference>
<accession>A0A8S8XC60</accession>
<dbReference type="FunFam" id="3.30.565.10:FF:000010">
    <property type="entry name" value="Sensor histidine kinase RcsC"/>
    <property type="match status" value="1"/>
</dbReference>
<dbReference type="PROSITE" id="PS50109">
    <property type="entry name" value="HIS_KIN"/>
    <property type="match status" value="1"/>
</dbReference>
<keyword evidence="10 13" id="KW-0472">Membrane</keyword>
<feature type="modified residue" description="4-aspartylphosphate" evidence="12">
    <location>
        <position position="689"/>
    </location>
</feature>
<dbReference type="Pfam" id="PF00072">
    <property type="entry name" value="Response_reg"/>
    <property type="match status" value="2"/>
</dbReference>
<dbReference type="InterPro" id="IPR004358">
    <property type="entry name" value="Sig_transdc_His_kin-like_C"/>
</dbReference>
<dbReference type="InterPro" id="IPR000014">
    <property type="entry name" value="PAS"/>
</dbReference>
<dbReference type="GO" id="GO:0005886">
    <property type="term" value="C:plasma membrane"/>
    <property type="evidence" value="ECO:0007669"/>
    <property type="project" value="TreeGrafter"/>
</dbReference>
<keyword evidence="7" id="KW-0418">Kinase</keyword>
<dbReference type="Gene3D" id="3.30.450.20">
    <property type="entry name" value="PAS domain"/>
    <property type="match status" value="1"/>
</dbReference>
<dbReference type="PROSITE" id="PS50112">
    <property type="entry name" value="PAS"/>
    <property type="match status" value="1"/>
</dbReference>
<dbReference type="GO" id="GO:0009927">
    <property type="term" value="F:histidine phosphotransfer kinase activity"/>
    <property type="evidence" value="ECO:0007669"/>
    <property type="project" value="TreeGrafter"/>
</dbReference>
<dbReference type="InterPro" id="IPR011006">
    <property type="entry name" value="CheY-like_superfamily"/>
</dbReference>
<evidence type="ECO:0000256" key="3">
    <source>
        <dbReference type="ARBA" id="ARBA00012438"/>
    </source>
</evidence>
<evidence type="ECO:0000256" key="4">
    <source>
        <dbReference type="ARBA" id="ARBA00022553"/>
    </source>
</evidence>
<feature type="transmembrane region" description="Helical" evidence="13">
    <location>
        <begin position="41"/>
        <end position="66"/>
    </location>
</feature>
<dbReference type="CDD" id="cd17574">
    <property type="entry name" value="REC_OmpR"/>
    <property type="match status" value="1"/>
</dbReference>
<dbReference type="NCBIfam" id="TIGR00229">
    <property type="entry name" value="sensory_box"/>
    <property type="match status" value="1"/>
</dbReference>